<name>A0A8K0UU79_9AGAR</name>
<dbReference type="CDD" id="cd18186">
    <property type="entry name" value="BTB_POZ_ZBTB_KLHL-like"/>
    <property type="match status" value="1"/>
</dbReference>
<dbReference type="SUPFAM" id="SSF54695">
    <property type="entry name" value="POZ domain"/>
    <property type="match status" value="1"/>
</dbReference>
<dbReference type="OrthoDB" id="3164835at2759"/>
<protein>
    <recommendedName>
        <fullName evidence="2">BTB domain-containing protein</fullName>
    </recommendedName>
</protein>
<evidence type="ECO:0000256" key="1">
    <source>
        <dbReference type="SAM" id="MobiDB-lite"/>
    </source>
</evidence>
<dbReference type="SMART" id="SM00225">
    <property type="entry name" value="BTB"/>
    <property type="match status" value="1"/>
</dbReference>
<comment type="caution">
    <text evidence="3">The sequence shown here is derived from an EMBL/GenBank/DDBJ whole genome shotgun (WGS) entry which is preliminary data.</text>
</comment>
<dbReference type="AlphaFoldDB" id="A0A8K0UU79"/>
<dbReference type="InterPro" id="IPR011333">
    <property type="entry name" value="SKP1/BTB/POZ_sf"/>
</dbReference>
<dbReference type="Pfam" id="PF00651">
    <property type="entry name" value="BTB"/>
    <property type="match status" value="1"/>
</dbReference>
<dbReference type="Gene3D" id="3.30.710.10">
    <property type="entry name" value="Potassium Channel Kv1.1, Chain A"/>
    <property type="match status" value="1"/>
</dbReference>
<dbReference type="EMBL" id="JAEVFJ010000009">
    <property type="protein sequence ID" value="KAH8102702.1"/>
    <property type="molecule type" value="Genomic_DNA"/>
</dbReference>
<evidence type="ECO:0000313" key="3">
    <source>
        <dbReference type="EMBL" id="KAH8102702.1"/>
    </source>
</evidence>
<feature type="region of interest" description="Disordered" evidence="1">
    <location>
        <begin position="470"/>
        <end position="499"/>
    </location>
</feature>
<sequence length="513" mass="57072">MDGRLAVQSPFNNQKEADVILRTSDGANFYVYKNIISLASSFFRDLFEITQPTDTTSSLPTVDLPETRFILDHLLRICYPVREPSFKSMPIQFVEDCLRAARKYEMDYCVGVIERDLSPPMVGPLEPLNSDWSQQELYSLACRFNLESLANAAGHVIHYATIAPTSNGESSEPGLYDFSHTVAGRVYDNCMGDIPAGSLRRLLRTQDASTFHSLKDVIFSRPPVPFQLVEQYAVIPFNSPEAFGPLDLVLQAMDGVRHLVNAKVVSDHSTLLKSGAEGTTSHEKATEQALPIVEVPLQSCILAPVLHLVYHGEGETIPMMGLRQAETVFLAAKEYLNVTVADSFMSRQLRNYVDGNPLRVYLLAARNGLEAVAEVAALVIARRDLSREYDLEMERTEARYYVPLLQFAHEYKAAFIGAISVTPAQKAKLWEYASDTWAKICEYLGRDDEEDYDGLATALQFVGKRFDPKALPVDSGASRRSSRRGAAKGAQEDMGKSRVSRALKSVKLELGPR</sequence>
<keyword evidence="4" id="KW-1185">Reference proteome</keyword>
<gene>
    <name evidence="3" type="ORF">BXZ70DRAFT_1006604</name>
</gene>
<dbReference type="PROSITE" id="PS50097">
    <property type="entry name" value="BTB"/>
    <property type="match status" value="1"/>
</dbReference>
<accession>A0A8K0UU79</accession>
<proteinExistence type="predicted"/>
<evidence type="ECO:0000313" key="4">
    <source>
        <dbReference type="Proteomes" id="UP000813824"/>
    </source>
</evidence>
<dbReference type="Proteomes" id="UP000813824">
    <property type="component" value="Unassembled WGS sequence"/>
</dbReference>
<dbReference type="InterPro" id="IPR000210">
    <property type="entry name" value="BTB/POZ_dom"/>
</dbReference>
<reference evidence="3" key="1">
    <citation type="journal article" date="2021" name="New Phytol.">
        <title>Evolutionary innovations through gain and loss of genes in the ectomycorrhizal Boletales.</title>
        <authorList>
            <person name="Wu G."/>
            <person name="Miyauchi S."/>
            <person name="Morin E."/>
            <person name="Kuo A."/>
            <person name="Drula E."/>
            <person name="Varga T."/>
            <person name="Kohler A."/>
            <person name="Feng B."/>
            <person name="Cao Y."/>
            <person name="Lipzen A."/>
            <person name="Daum C."/>
            <person name="Hundley H."/>
            <person name="Pangilinan J."/>
            <person name="Johnson J."/>
            <person name="Barry K."/>
            <person name="LaButti K."/>
            <person name="Ng V."/>
            <person name="Ahrendt S."/>
            <person name="Min B."/>
            <person name="Choi I.G."/>
            <person name="Park H."/>
            <person name="Plett J.M."/>
            <person name="Magnuson J."/>
            <person name="Spatafora J.W."/>
            <person name="Nagy L.G."/>
            <person name="Henrissat B."/>
            <person name="Grigoriev I.V."/>
            <person name="Yang Z.L."/>
            <person name="Xu J."/>
            <person name="Martin F.M."/>
        </authorList>
    </citation>
    <scope>NUCLEOTIDE SEQUENCE</scope>
    <source>
        <strain evidence="3">KKN 215</strain>
    </source>
</reference>
<feature type="domain" description="BTB" evidence="2">
    <location>
        <begin position="17"/>
        <end position="79"/>
    </location>
</feature>
<evidence type="ECO:0000259" key="2">
    <source>
        <dbReference type="PROSITE" id="PS50097"/>
    </source>
</evidence>
<organism evidence="3 4">
    <name type="scientific">Cristinia sonorae</name>
    <dbReference type="NCBI Taxonomy" id="1940300"/>
    <lineage>
        <taxon>Eukaryota</taxon>
        <taxon>Fungi</taxon>
        <taxon>Dikarya</taxon>
        <taxon>Basidiomycota</taxon>
        <taxon>Agaricomycotina</taxon>
        <taxon>Agaricomycetes</taxon>
        <taxon>Agaricomycetidae</taxon>
        <taxon>Agaricales</taxon>
        <taxon>Pleurotineae</taxon>
        <taxon>Stephanosporaceae</taxon>
        <taxon>Cristinia</taxon>
    </lineage>
</organism>